<dbReference type="EMBL" id="JAIWYP010000003">
    <property type="protein sequence ID" value="KAH3853249.1"/>
    <property type="molecule type" value="Genomic_DNA"/>
</dbReference>
<dbReference type="AlphaFoldDB" id="A0A9D4L8N9"/>
<gene>
    <name evidence="2" type="ORF">DPMN_095772</name>
</gene>
<evidence type="ECO:0000256" key="1">
    <source>
        <dbReference type="SAM" id="MobiDB-lite"/>
    </source>
</evidence>
<reference evidence="2" key="2">
    <citation type="submission" date="2020-11" db="EMBL/GenBank/DDBJ databases">
        <authorList>
            <person name="McCartney M.A."/>
            <person name="Auch B."/>
            <person name="Kono T."/>
            <person name="Mallez S."/>
            <person name="Becker A."/>
            <person name="Gohl D.M."/>
            <person name="Silverstein K.A.T."/>
            <person name="Koren S."/>
            <person name="Bechman K.B."/>
            <person name="Herman A."/>
            <person name="Abrahante J.E."/>
            <person name="Garbe J."/>
        </authorList>
    </citation>
    <scope>NUCLEOTIDE SEQUENCE</scope>
    <source>
        <strain evidence="2">Duluth1</strain>
        <tissue evidence="2">Whole animal</tissue>
    </source>
</reference>
<evidence type="ECO:0000313" key="2">
    <source>
        <dbReference type="EMBL" id="KAH3853249.1"/>
    </source>
</evidence>
<sequence length="71" mass="7812">MENPHLNHNKTGQLYTRLPETKPQILPPKLPANRIPSAHPFLTGIGECSVGPVPARRHRQARASPAICDTL</sequence>
<protein>
    <submittedName>
        <fullName evidence="2">Uncharacterized protein</fullName>
    </submittedName>
</protein>
<keyword evidence="3" id="KW-1185">Reference proteome</keyword>
<reference evidence="2" key="1">
    <citation type="journal article" date="2019" name="bioRxiv">
        <title>The Genome of the Zebra Mussel, Dreissena polymorpha: A Resource for Invasive Species Research.</title>
        <authorList>
            <person name="McCartney M.A."/>
            <person name="Auch B."/>
            <person name="Kono T."/>
            <person name="Mallez S."/>
            <person name="Zhang Y."/>
            <person name="Obille A."/>
            <person name="Becker A."/>
            <person name="Abrahante J.E."/>
            <person name="Garbe J."/>
            <person name="Badalamenti J.P."/>
            <person name="Herman A."/>
            <person name="Mangelson H."/>
            <person name="Liachko I."/>
            <person name="Sullivan S."/>
            <person name="Sone E.D."/>
            <person name="Koren S."/>
            <person name="Silverstein K.A.T."/>
            <person name="Beckman K.B."/>
            <person name="Gohl D.M."/>
        </authorList>
    </citation>
    <scope>NUCLEOTIDE SEQUENCE</scope>
    <source>
        <strain evidence="2">Duluth1</strain>
        <tissue evidence="2">Whole animal</tissue>
    </source>
</reference>
<name>A0A9D4L8N9_DREPO</name>
<proteinExistence type="predicted"/>
<organism evidence="2 3">
    <name type="scientific">Dreissena polymorpha</name>
    <name type="common">Zebra mussel</name>
    <name type="synonym">Mytilus polymorpha</name>
    <dbReference type="NCBI Taxonomy" id="45954"/>
    <lineage>
        <taxon>Eukaryota</taxon>
        <taxon>Metazoa</taxon>
        <taxon>Spiralia</taxon>
        <taxon>Lophotrochozoa</taxon>
        <taxon>Mollusca</taxon>
        <taxon>Bivalvia</taxon>
        <taxon>Autobranchia</taxon>
        <taxon>Heteroconchia</taxon>
        <taxon>Euheterodonta</taxon>
        <taxon>Imparidentia</taxon>
        <taxon>Neoheterodontei</taxon>
        <taxon>Myida</taxon>
        <taxon>Dreissenoidea</taxon>
        <taxon>Dreissenidae</taxon>
        <taxon>Dreissena</taxon>
    </lineage>
</organism>
<dbReference type="Proteomes" id="UP000828390">
    <property type="component" value="Unassembled WGS sequence"/>
</dbReference>
<comment type="caution">
    <text evidence="2">The sequence shown here is derived from an EMBL/GenBank/DDBJ whole genome shotgun (WGS) entry which is preliminary data.</text>
</comment>
<evidence type="ECO:0000313" key="3">
    <source>
        <dbReference type="Proteomes" id="UP000828390"/>
    </source>
</evidence>
<accession>A0A9D4L8N9</accession>
<feature type="region of interest" description="Disordered" evidence="1">
    <location>
        <begin position="1"/>
        <end position="25"/>
    </location>
</feature>